<sequence length="100" mass="11232">MGHGIDFMSRSKTCKLFFEKFQKAGVMTLSYSATPNPGGGGGGIAIRNTKKGMFYLPCVTMGKLKNQVLTIRLHLKNAVFKVHFLRHNFHGDTIVIFIKW</sequence>
<proteinExistence type="predicted"/>
<reference evidence="1" key="1">
    <citation type="submission" date="2021-05" db="EMBL/GenBank/DDBJ databases">
        <authorList>
            <person name="Alioto T."/>
            <person name="Alioto T."/>
            <person name="Gomez Garrido J."/>
        </authorList>
    </citation>
    <scope>NUCLEOTIDE SEQUENCE</scope>
</reference>
<organism evidence="1">
    <name type="scientific">Cacopsylla melanoneura</name>
    <dbReference type="NCBI Taxonomy" id="428564"/>
    <lineage>
        <taxon>Eukaryota</taxon>
        <taxon>Metazoa</taxon>
        <taxon>Ecdysozoa</taxon>
        <taxon>Arthropoda</taxon>
        <taxon>Hexapoda</taxon>
        <taxon>Insecta</taxon>
        <taxon>Pterygota</taxon>
        <taxon>Neoptera</taxon>
        <taxon>Paraneoptera</taxon>
        <taxon>Hemiptera</taxon>
        <taxon>Sternorrhyncha</taxon>
        <taxon>Psylloidea</taxon>
        <taxon>Psyllidae</taxon>
        <taxon>Psyllinae</taxon>
        <taxon>Cacopsylla</taxon>
    </lineage>
</organism>
<evidence type="ECO:0000313" key="1">
    <source>
        <dbReference type="EMBL" id="CAG6725864.1"/>
    </source>
</evidence>
<accession>A0A8D9DQU1</accession>
<name>A0A8D9DQU1_9HEMI</name>
<dbReference type="EMBL" id="HBUF01370382">
    <property type="protein sequence ID" value="CAG6725864.1"/>
    <property type="molecule type" value="Transcribed_RNA"/>
</dbReference>
<dbReference type="AlphaFoldDB" id="A0A8D9DQU1"/>
<protein>
    <submittedName>
        <fullName evidence="1">Uncharacterized protein</fullName>
    </submittedName>
</protein>